<proteinExistence type="predicted"/>
<dbReference type="EMBL" id="ASPP01038855">
    <property type="protein sequence ID" value="ETO01234.1"/>
    <property type="molecule type" value="Genomic_DNA"/>
</dbReference>
<protein>
    <submittedName>
        <fullName evidence="2">Uncharacterized protein</fullName>
    </submittedName>
</protein>
<evidence type="ECO:0000313" key="3">
    <source>
        <dbReference type="Proteomes" id="UP000023152"/>
    </source>
</evidence>
<organism evidence="2 3">
    <name type="scientific">Reticulomyxa filosa</name>
    <dbReference type="NCBI Taxonomy" id="46433"/>
    <lineage>
        <taxon>Eukaryota</taxon>
        <taxon>Sar</taxon>
        <taxon>Rhizaria</taxon>
        <taxon>Retaria</taxon>
        <taxon>Foraminifera</taxon>
        <taxon>Monothalamids</taxon>
        <taxon>Reticulomyxidae</taxon>
        <taxon>Reticulomyxa</taxon>
    </lineage>
</organism>
<keyword evidence="3" id="KW-1185">Reference proteome</keyword>
<feature type="compositionally biased region" description="Basic and acidic residues" evidence="1">
    <location>
        <begin position="125"/>
        <end position="141"/>
    </location>
</feature>
<reference evidence="2 3" key="1">
    <citation type="journal article" date="2013" name="Curr. Biol.">
        <title>The Genome of the Foraminiferan Reticulomyxa filosa.</title>
        <authorList>
            <person name="Glockner G."/>
            <person name="Hulsmann N."/>
            <person name="Schleicher M."/>
            <person name="Noegel A.A."/>
            <person name="Eichinger L."/>
            <person name="Gallinger C."/>
            <person name="Pawlowski J."/>
            <person name="Sierra R."/>
            <person name="Euteneuer U."/>
            <person name="Pillet L."/>
            <person name="Moustafa A."/>
            <person name="Platzer M."/>
            <person name="Groth M."/>
            <person name="Szafranski K."/>
            <person name="Schliwa M."/>
        </authorList>
    </citation>
    <scope>NUCLEOTIDE SEQUENCE [LARGE SCALE GENOMIC DNA]</scope>
</reference>
<gene>
    <name evidence="2" type="ORF">RFI_36206</name>
</gene>
<sequence>MIDTYGKCKPRLRKVKELGATAVILALHSKTVSIEGLQVKADADKKGKKGKKPGMSTDVVELASRSANIDLNPMSYGNAWNNQWDSSGFNRTFTSNYANFGITNPLDGSGFNVSDDISGAVASAGKKDEKAEKSEADDTEA</sequence>
<comment type="caution">
    <text evidence="2">The sequence shown here is derived from an EMBL/GenBank/DDBJ whole genome shotgun (WGS) entry which is preliminary data.</text>
</comment>
<accession>X6LHY7</accession>
<feature type="non-terminal residue" evidence="2">
    <location>
        <position position="141"/>
    </location>
</feature>
<evidence type="ECO:0000313" key="2">
    <source>
        <dbReference type="EMBL" id="ETO01234.1"/>
    </source>
</evidence>
<evidence type="ECO:0000256" key="1">
    <source>
        <dbReference type="SAM" id="MobiDB-lite"/>
    </source>
</evidence>
<dbReference type="AlphaFoldDB" id="X6LHY7"/>
<feature type="region of interest" description="Disordered" evidence="1">
    <location>
        <begin position="122"/>
        <end position="141"/>
    </location>
</feature>
<dbReference type="Proteomes" id="UP000023152">
    <property type="component" value="Unassembled WGS sequence"/>
</dbReference>
<name>X6LHY7_RETFI</name>